<dbReference type="Pfam" id="PF09932">
    <property type="entry name" value="DUF2164"/>
    <property type="match status" value="1"/>
</dbReference>
<keyword evidence="2" id="KW-1185">Reference proteome</keyword>
<dbReference type="RefSeq" id="WP_390278324.1">
    <property type="nucleotide sequence ID" value="NZ_JBHRYH010000017.1"/>
</dbReference>
<protein>
    <submittedName>
        <fullName evidence="1">DUF2164 domain-containing protein</fullName>
    </submittedName>
</protein>
<dbReference type="Proteomes" id="UP001595636">
    <property type="component" value="Unassembled WGS sequence"/>
</dbReference>
<sequence length="86" mass="10063">MTIKLDKADHAQALESLQRYCAANLDEPPGRLQCEALLDFLLAEIGPSIYNRAVRDTQQRLLARVQEVDFEVHEDEFPWWPAQRRR</sequence>
<dbReference type="EMBL" id="JBHRYH010000017">
    <property type="protein sequence ID" value="MFC3626082.1"/>
    <property type="molecule type" value="Genomic_DNA"/>
</dbReference>
<name>A0ABV7TTL7_9NEIS</name>
<organism evidence="1 2">
    <name type="scientific">Vogesella amnigena</name>
    <dbReference type="NCBI Taxonomy" id="1507449"/>
    <lineage>
        <taxon>Bacteria</taxon>
        <taxon>Pseudomonadati</taxon>
        <taxon>Pseudomonadota</taxon>
        <taxon>Betaproteobacteria</taxon>
        <taxon>Neisseriales</taxon>
        <taxon>Chromobacteriaceae</taxon>
        <taxon>Vogesella</taxon>
    </lineage>
</organism>
<proteinExistence type="predicted"/>
<evidence type="ECO:0000313" key="1">
    <source>
        <dbReference type="EMBL" id="MFC3626082.1"/>
    </source>
</evidence>
<gene>
    <name evidence="1" type="ORF">ACFOKJ_08025</name>
</gene>
<dbReference type="InterPro" id="IPR018680">
    <property type="entry name" value="DUF2164"/>
</dbReference>
<comment type="caution">
    <text evidence="1">The sequence shown here is derived from an EMBL/GenBank/DDBJ whole genome shotgun (WGS) entry which is preliminary data.</text>
</comment>
<evidence type="ECO:0000313" key="2">
    <source>
        <dbReference type="Proteomes" id="UP001595636"/>
    </source>
</evidence>
<accession>A0ABV7TTL7</accession>
<reference evidence="2" key="1">
    <citation type="journal article" date="2019" name="Int. J. Syst. Evol. Microbiol.">
        <title>The Global Catalogue of Microorganisms (GCM) 10K type strain sequencing project: providing services to taxonomists for standard genome sequencing and annotation.</title>
        <authorList>
            <consortium name="The Broad Institute Genomics Platform"/>
            <consortium name="The Broad Institute Genome Sequencing Center for Infectious Disease"/>
            <person name="Wu L."/>
            <person name="Ma J."/>
        </authorList>
    </citation>
    <scope>NUCLEOTIDE SEQUENCE [LARGE SCALE GENOMIC DNA]</scope>
    <source>
        <strain evidence="2">KCTC 42195</strain>
    </source>
</reference>